<keyword evidence="17" id="KW-1185">Reference proteome</keyword>
<organism evidence="16 17">
    <name type="scientific">Tropicibacter naphthalenivorans</name>
    <dbReference type="NCBI Taxonomy" id="441103"/>
    <lineage>
        <taxon>Bacteria</taxon>
        <taxon>Pseudomonadati</taxon>
        <taxon>Pseudomonadota</taxon>
        <taxon>Alphaproteobacteria</taxon>
        <taxon>Rhodobacterales</taxon>
        <taxon>Roseobacteraceae</taxon>
        <taxon>Tropicibacter</taxon>
    </lineage>
</organism>
<dbReference type="EC" id="2.7.9.2" evidence="5"/>
<comment type="function">
    <text evidence="2">Catalyzes the phosphorylation of pyruvate to phosphoenolpyruvate.</text>
</comment>
<evidence type="ECO:0000256" key="11">
    <source>
        <dbReference type="ARBA" id="ARBA00022840"/>
    </source>
</evidence>
<dbReference type="STRING" id="441103.TRN7648_03047"/>
<sequence length="175" mass="19032">MNELYTLPFNAIGSDDHNRVGGKCASLGEMTQAGVAVPPGFAVTTDAYQAMLDHHGLRAEIERHLTGVDPDDIDSVDRAAQAIRIRIRSHHLPAEVDQAIRAAYDAMGSDMPVAVRSSATAEDLPDASFAGQQDAYLWVKGANDVVDKVRDCWASLFTTRAVAYREKTRSRISTC</sequence>
<keyword evidence="12" id="KW-0460">Magnesium</keyword>
<evidence type="ECO:0000256" key="4">
    <source>
        <dbReference type="ARBA" id="ARBA00007837"/>
    </source>
</evidence>
<evidence type="ECO:0000256" key="13">
    <source>
        <dbReference type="ARBA" id="ARBA00033470"/>
    </source>
</evidence>
<dbReference type="InterPro" id="IPR006319">
    <property type="entry name" value="PEP_synth"/>
</dbReference>
<evidence type="ECO:0000313" key="16">
    <source>
        <dbReference type="EMBL" id="CUH80595.1"/>
    </source>
</evidence>
<gene>
    <name evidence="16" type="primary">ppsA_1</name>
    <name evidence="16" type="ORF">TRN7648_03047</name>
</gene>
<proteinExistence type="inferred from homology"/>
<evidence type="ECO:0000256" key="2">
    <source>
        <dbReference type="ARBA" id="ARBA00002988"/>
    </source>
</evidence>
<dbReference type="GO" id="GO:0046872">
    <property type="term" value="F:metal ion binding"/>
    <property type="evidence" value="ECO:0007669"/>
    <property type="project" value="UniProtKB-KW"/>
</dbReference>
<keyword evidence="9" id="KW-0547">Nucleotide-binding</keyword>
<feature type="domain" description="Pyruvate phosphate dikinase AMP/ATP-binding" evidence="15">
    <location>
        <begin position="18"/>
        <end position="169"/>
    </location>
</feature>
<evidence type="ECO:0000256" key="12">
    <source>
        <dbReference type="ARBA" id="ARBA00022842"/>
    </source>
</evidence>
<keyword evidence="8" id="KW-0479">Metal-binding</keyword>
<comment type="catalytic activity">
    <reaction evidence="14">
        <text>pyruvate + ATP + H2O = phosphoenolpyruvate + AMP + phosphate + 2 H(+)</text>
        <dbReference type="Rhea" id="RHEA:11364"/>
        <dbReference type="ChEBI" id="CHEBI:15361"/>
        <dbReference type="ChEBI" id="CHEBI:15377"/>
        <dbReference type="ChEBI" id="CHEBI:15378"/>
        <dbReference type="ChEBI" id="CHEBI:30616"/>
        <dbReference type="ChEBI" id="CHEBI:43474"/>
        <dbReference type="ChEBI" id="CHEBI:58702"/>
        <dbReference type="ChEBI" id="CHEBI:456215"/>
        <dbReference type="EC" id="2.7.9.2"/>
    </reaction>
</comment>
<comment type="cofactor">
    <cofactor evidence="1">
        <name>Mg(2+)</name>
        <dbReference type="ChEBI" id="CHEBI:18420"/>
    </cofactor>
</comment>
<keyword evidence="11" id="KW-0067">ATP-binding</keyword>
<dbReference type="GO" id="GO:0008986">
    <property type="term" value="F:pyruvate, water dikinase activity"/>
    <property type="evidence" value="ECO:0007669"/>
    <property type="project" value="UniProtKB-EC"/>
</dbReference>
<dbReference type="AlphaFoldDB" id="A0A0P1GFU6"/>
<dbReference type="InterPro" id="IPR002192">
    <property type="entry name" value="PPDK_AMP/ATP-bd"/>
</dbReference>
<comment type="pathway">
    <text evidence="3">Carbohydrate biosynthesis; gluconeogenesis.</text>
</comment>
<evidence type="ECO:0000256" key="8">
    <source>
        <dbReference type="ARBA" id="ARBA00022723"/>
    </source>
</evidence>
<evidence type="ECO:0000256" key="6">
    <source>
        <dbReference type="ARBA" id="ARBA00021623"/>
    </source>
</evidence>
<evidence type="ECO:0000259" key="15">
    <source>
        <dbReference type="Pfam" id="PF01326"/>
    </source>
</evidence>
<evidence type="ECO:0000256" key="1">
    <source>
        <dbReference type="ARBA" id="ARBA00001946"/>
    </source>
</evidence>
<dbReference type="GO" id="GO:0006094">
    <property type="term" value="P:gluconeogenesis"/>
    <property type="evidence" value="ECO:0007669"/>
    <property type="project" value="UniProtKB-UniPathway"/>
</dbReference>
<dbReference type="PANTHER" id="PTHR43030:SF1">
    <property type="entry name" value="PHOSPHOENOLPYRUVATE SYNTHASE"/>
    <property type="match status" value="1"/>
</dbReference>
<evidence type="ECO:0000256" key="7">
    <source>
        <dbReference type="ARBA" id="ARBA00022679"/>
    </source>
</evidence>
<dbReference type="InterPro" id="IPR013815">
    <property type="entry name" value="ATP_grasp_subdomain_1"/>
</dbReference>
<keyword evidence="7 16" id="KW-0808">Transferase</keyword>
<evidence type="ECO:0000256" key="5">
    <source>
        <dbReference type="ARBA" id="ARBA00011996"/>
    </source>
</evidence>
<dbReference type="Proteomes" id="UP000054935">
    <property type="component" value="Unassembled WGS sequence"/>
</dbReference>
<reference evidence="16 17" key="1">
    <citation type="submission" date="2015-09" db="EMBL/GenBank/DDBJ databases">
        <authorList>
            <consortium name="Swine Surveillance"/>
        </authorList>
    </citation>
    <scope>NUCLEOTIDE SEQUENCE [LARGE SCALE GENOMIC DNA]</scope>
    <source>
        <strain evidence="16 17">CECT 7648</strain>
    </source>
</reference>
<dbReference type="SUPFAM" id="SSF56059">
    <property type="entry name" value="Glutathione synthetase ATP-binding domain-like"/>
    <property type="match status" value="1"/>
</dbReference>
<dbReference type="Pfam" id="PF01326">
    <property type="entry name" value="PPDK_N"/>
    <property type="match status" value="1"/>
</dbReference>
<evidence type="ECO:0000256" key="3">
    <source>
        <dbReference type="ARBA" id="ARBA00004742"/>
    </source>
</evidence>
<keyword evidence="16" id="KW-0670">Pyruvate</keyword>
<evidence type="ECO:0000256" key="9">
    <source>
        <dbReference type="ARBA" id="ARBA00022741"/>
    </source>
</evidence>
<evidence type="ECO:0000256" key="14">
    <source>
        <dbReference type="ARBA" id="ARBA00047700"/>
    </source>
</evidence>
<name>A0A0P1GFU6_9RHOB</name>
<dbReference type="GO" id="GO:0005524">
    <property type="term" value="F:ATP binding"/>
    <property type="evidence" value="ECO:0007669"/>
    <property type="project" value="UniProtKB-KW"/>
</dbReference>
<dbReference type="FunFam" id="3.30.1490.20:FF:000010">
    <property type="entry name" value="Phosphoenolpyruvate synthase"/>
    <property type="match status" value="1"/>
</dbReference>
<dbReference type="PANTHER" id="PTHR43030">
    <property type="entry name" value="PHOSPHOENOLPYRUVATE SYNTHASE"/>
    <property type="match status" value="1"/>
</dbReference>
<accession>A0A0P1GFU6</accession>
<comment type="similarity">
    <text evidence="4">Belongs to the PEP-utilizing enzyme family.</text>
</comment>
<evidence type="ECO:0000256" key="10">
    <source>
        <dbReference type="ARBA" id="ARBA00022777"/>
    </source>
</evidence>
<dbReference type="Gene3D" id="3.30.1490.20">
    <property type="entry name" value="ATP-grasp fold, A domain"/>
    <property type="match status" value="1"/>
</dbReference>
<evidence type="ECO:0000313" key="17">
    <source>
        <dbReference type="Proteomes" id="UP000054935"/>
    </source>
</evidence>
<dbReference type="UniPathway" id="UPA00138"/>
<dbReference type="EMBL" id="CYSE01000006">
    <property type="protein sequence ID" value="CUH80595.1"/>
    <property type="molecule type" value="Genomic_DNA"/>
</dbReference>
<protein>
    <recommendedName>
        <fullName evidence="6">Phosphoenolpyruvate synthase</fullName>
        <ecNumber evidence="5">2.7.9.2</ecNumber>
    </recommendedName>
    <alternativeName>
        <fullName evidence="13">Pyruvate, water dikinase</fullName>
    </alternativeName>
</protein>
<keyword evidence="10" id="KW-0418">Kinase</keyword>